<organism evidence="4">
    <name type="scientific">Odontella aurita</name>
    <dbReference type="NCBI Taxonomy" id="265563"/>
    <lineage>
        <taxon>Eukaryota</taxon>
        <taxon>Sar</taxon>
        <taxon>Stramenopiles</taxon>
        <taxon>Ochrophyta</taxon>
        <taxon>Bacillariophyta</taxon>
        <taxon>Mediophyceae</taxon>
        <taxon>Biddulphiophycidae</taxon>
        <taxon>Eupodiscales</taxon>
        <taxon>Odontellaceae</taxon>
        <taxon>Odontella</taxon>
    </lineage>
</organism>
<dbReference type="InterPro" id="IPR003611">
    <property type="entry name" value="NUMOD3"/>
</dbReference>
<accession>A0A6U6K8I3</accession>
<feature type="region of interest" description="Disordered" evidence="1">
    <location>
        <begin position="583"/>
        <end position="628"/>
    </location>
</feature>
<keyword evidence="2" id="KW-1133">Transmembrane helix</keyword>
<feature type="compositionally biased region" description="Basic residues" evidence="1">
    <location>
        <begin position="317"/>
        <end position="331"/>
    </location>
</feature>
<feature type="compositionally biased region" description="Basic residues" evidence="1">
    <location>
        <begin position="502"/>
        <end position="511"/>
    </location>
</feature>
<dbReference type="PANTHER" id="PTHR34199:SF2">
    <property type="entry name" value="NUMOD3 MOTIF FAMILY PROTEIN, EXPRESSED"/>
    <property type="match status" value="1"/>
</dbReference>
<reference evidence="4" key="1">
    <citation type="submission" date="2021-01" db="EMBL/GenBank/DDBJ databases">
        <authorList>
            <person name="Corre E."/>
            <person name="Pelletier E."/>
            <person name="Niang G."/>
            <person name="Scheremetjew M."/>
            <person name="Finn R."/>
            <person name="Kale V."/>
            <person name="Holt S."/>
            <person name="Cochrane G."/>
            <person name="Meng A."/>
            <person name="Brown T."/>
            <person name="Cohen L."/>
        </authorList>
    </citation>
    <scope>NUCLEOTIDE SEQUENCE</scope>
    <source>
        <strain evidence="4">Isolate 1302-5</strain>
    </source>
</reference>
<feature type="domain" description="Nuclease associated modular" evidence="3">
    <location>
        <begin position="403"/>
        <end position="419"/>
    </location>
</feature>
<feature type="compositionally biased region" description="Basic and acidic residues" evidence="1">
    <location>
        <begin position="270"/>
        <end position="316"/>
    </location>
</feature>
<dbReference type="EMBL" id="HBKQ01056280">
    <property type="protein sequence ID" value="CAE2282706.1"/>
    <property type="molecule type" value="Transcribed_RNA"/>
</dbReference>
<feature type="compositionally biased region" description="Basic and acidic residues" evidence="1">
    <location>
        <begin position="583"/>
        <end position="592"/>
    </location>
</feature>
<feature type="domain" description="Nuclease associated modular" evidence="3">
    <location>
        <begin position="329"/>
        <end position="345"/>
    </location>
</feature>
<feature type="region of interest" description="Disordered" evidence="1">
    <location>
        <begin position="434"/>
        <end position="552"/>
    </location>
</feature>
<evidence type="ECO:0000313" key="4">
    <source>
        <dbReference type="EMBL" id="CAE2282706.1"/>
    </source>
</evidence>
<feature type="compositionally biased region" description="Acidic residues" evidence="1">
    <location>
        <begin position="607"/>
        <end position="628"/>
    </location>
</feature>
<feature type="compositionally biased region" description="Basic residues" evidence="1">
    <location>
        <begin position="480"/>
        <end position="489"/>
    </location>
</feature>
<dbReference type="PANTHER" id="PTHR34199">
    <property type="entry name" value="NUMOD3 MOTIF FAMILY PROTEIN, EXPRESSED"/>
    <property type="match status" value="1"/>
</dbReference>
<sequence length="628" mass="69662">METKMITKPASTGAPCCRRREGCGSPVSFSVPHATTVMVTRERCLLSRSALAAAIAATVALVLIIIHHPGNDGSLFVYSFVMPQQPSAFRRQSNVVASPLSSLLHSPKASEKRRWRTSMSASTIKEAQAVGSANEGATLANGDFSASSAPAPLTVLNGDITASTSLDSDAVVNGVATNTNGAVANVPKTEADFSEDMADVPLPTEAGGYSHTKASKAKISAANKGKVPWNKGKGRSEEVKRRIAEGVRKRNRERFLAKLADMGVTEEEYEQKKKEERRKKDAERRARRTEKGGYRPTEETKAKISAVLKEKWARGEVKKRKPNGGARKKGFKHSDETKQKIRESLKKRWATDPEYRAKKVSSAKKQNSSDDARKKIAETLRKKWEDPEFRAYMMERMATRKKANVIVDEEHKKKISMAMKRKWQDKDYRAKAVEGMRKHMEANPRSQRPASARRRKIAQKAESPGRVQVGDGSLFAVTPQRKRSPRTKAMRRDANGVGGTTVKRKKRKKKAAKDSSGSGTSLEAMEPLMKPKAQPGEAAKKESIDMSDGSLDRLRLERRDLYDLLYGDEGETHFATESALYNKEKFDPKETKGAPVSAHSSESSVWAEDDEMDDENLDNFDPYGLDDF</sequence>
<evidence type="ECO:0000256" key="1">
    <source>
        <dbReference type="SAM" id="MobiDB-lite"/>
    </source>
</evidence>
<feature type="domain" description="Nuclease associated modular" evidence="3">
    <location>
        <begin position="207"/>
        <end position="223"/>
    </location>
</feature>
<feature type="domain" description="Nuclease associated modular" evidence="3">
    <location>
        <begin position="231"/>
        <end position="247"/>
    </location>
</feature>
<dbReference type="GO" id="GO:0003677">
    <property type="term" value="F:DNA binding"/>
    <property type="evidence" value="ECO:0007669"/>
    <property type="project" value="InterPro"/>
</dbReference>
<dbReference type="Pfam" id="PF07460">
    <property type="entry name" value="NUMOD3"/>
    <property type="match status" value="3"/>
</dbReference>
<proteinExistence type="predicted"/>
<feature type="compositionally biased region" description="Basic and acidic residues" evidence="1">
    <location>
        <begin position="332"/>
        <end position="357"/>
    </location>
</feature>
<protein>
    <recommendedName>
        <fullName evidence="3">Nuclease associated modular domain-containing protein</fullName>
    </recommendedName>
</protein>
<dbReference type="EMBL" id="HBKQ01056283">
    <property type="protein sequence ID" value="CAE2282708.1"/>
    <property type="molecule type" value="Transcribed_RNA"/>
</dbReference>
<dbReference type="AlphaFoldDB" id="A0A6U6K8I3"/>
<feature type="transmembrane region" description="Helical" evidence="2">
    <location>
        <begin position="45"/>
        <end position="66"/>
    </location>
</feature>
<feature type="domain" description="Nuclease associated modular" evidence="3">
    <location>
        <begin position="292"/>
        <end position="308"/>
    </location>
</feature>
<evidence type="ECO:0000313" key="5">
    <source>
        <dbReference type="EMBL" id="CAE2282708.1"/>
    </source>
</evidence>
<keyword evidence="2" id="KW-0812">Transmembrane</keyword>
<dbReference type="SMART" id="SM00496">
    <property type="entry name" value="IENR2"/>
    <property type="match status" value="5"/>
</dbReference>
<gene>
    <name evidence="4" type="ORF">OAUR00152_LOCUS38558</name>
    <name evidence="5" type="ORF">OAUR00152_LOCUS38560</name>
</gene>
<name>A0A6U6K8I3_9STRA</name>
<feature type="region of interest" description="Disordered" evidence="1">
    <location>
        <begin position="266"/>
        <end position="374"/>
    </location>
</feature>
<evidence type="ECO:0000256" key="2">
    <source>
        <dbReference type="SAM" id="Phobius"/>
    </source>
</evidence>
<keyword evidence="2" id="KW-0472">Membrane</keyword>
<evidence type="ECO:0000259" key="3">
    <source>
        <dbReference type="SMART" id="SM00496"/>
    </source>
</evidence>
<feature type="compositionally biased region" description="Basic and acidic residues" evidence="1">
    <location>
        <begin position="538"/>
        <end position="552"/>
    </location>
</feature>